<feature type="domain" description="HTH tetR-type" evidence="3">
    <location>
        <begin position="9"/>
        <end position="69"/>
    </location>
</feature>
<dbReference type="PANTHER" id="PTHR43479:SF11">
    <property type="entry name" value="ACREF_ENVCD OPERON REPRESSOR-RELATED"/>
    <property type="match status" value="1"/>
</dbReference>
<name>A0A5P1X3Z7_9LACO</name>
<dbReference type="OrthoDB" id="9814200at2"/>
<feature type="DNA-binding region" description="H-T-H motif" evidence="2">
    <location>
        <begin position="32"/>
        <end position="51"/>
    </location>
</feature>
<dbReference type="KEGG" id="lnn:F0161_03515"/>
<accession>A0A5P1X3Z7</accession>
<evidence type="ECO:0000256" key="2">
    <source>
        <dbReference type="PROSITE-ProRule" id="PRU00335"/>
    </source>
</evidence>
<evidence type="ECO:0000313" key="4">
    <source>
        <dbReference type="EMBL" id="QER67028.1"/>
    </source>
</evidence>
<dbReference type="Proteomes" id="UP000325295">
    <property type="component" value="Chromosome"/>
</dbReference>
<dbReference type="InterPro" id="IPR009057">
    <property type="entry name" value="Homeodomain-like_sf"/>
</dbReference>
<dbReference type="PROSITE" id="PS50977">
    <property type="entry name" value="HTH_TETR_2"/>
    <property type="match status" value="1"/>
</dbReference>
<proteinExistence type="predicted"/>
<dbReference type="Pfam" id="PF00440">
    <property type="entry name" value="TetR_N"/>
    <property type="match status" value="1"/>
</dbReference>
<dbReference type="Gene3D" id="1.10.357.10">
    <property type="entry name" value="Tetracycline Repressor, domain 2"/>
    <property type="match status" value="1"/>
</dbReference>
<dbReference type="PROSITE" id="PS01081">
    <property type="entry name" value="HTH_TETR_1"/>
    <property type="match status" value="1"/>
</dbReference>
<evidence type="ECO:0000259" key="3">
    <source>
        <dbReference type="PROSITE" id="PS50977"/>
    </source>
</evidence>
<dbReference type="InterPro" id="IPR001647">
    <property type="entry name" value="HTH_TetR"/>
</dbReference>
<dbReference type="SUPFAM" id="SSF46689">
    <property type="entry name" value="Homeodomain-like"/>
    <property type="match status" value="1"/>
</dbReference>
<dbReference type="InterPro" id="IPR050624">
    <property type="entry name" value="HTH-type_Tx_Regulator"/>
</dbReference>
<protein>
    <submittedName>
        <fullName evidence="4">TetR/AcrR family transcriptional regulator</fullName>
    </submittedName>
</protein>
<reference evidence="4 5" key="1">
    <citation type="submission" date="2019-09" db="EMBL/GenBank/DDBJ databases">
        <title>Complete Genome Sequence of Lactobacillus nenjiangensis SH-Y15, isolated from sauerkraut.</title>
        <authorList>
            <person name="Yang H."/>
        </authorList>
    </citation>
    <scope>NUCLEOTIDE SEQUENCE [LARGE SCALE GENOMIC DNA]</scope>
    <source>
        <strain evidence="4 5">SH-Y15</strain>
    </source>
</reference>
<dbReference type="RefSeq" id="WP_150203742.1">
    <property type="nucleotide sequence ID" value="NZ_CP043939.1"/>
</dbReference>
<dbReference type="GO" id="GO:0003677">
    <property type="term" value="F:DNA binding"/>
    <property type="evidence" value="ECO:0007669"/>
    <property type="project" value="UniProtKB-UniRule"/>
</dbReference>
<keyword evidence="1 2" id="KW-0238">DNA-binding</keyword>
<sequence>MVQEQSRSEKTRELIINSARKVFLEKGYAETSTRNIADVAGITQPAMYHHFNDKEAVYLEVVNRVGKDVREVIGQGVLKPRLQPLNRLYEITKNIFDIHPKGVGIFIHESYAHLSPAGQRKLGMLYRMYYLDPLTGYFNLPEVNLRKEVLPDEAADILISSLNAMFSSFYRVGGSSISSRDKGKLSLKLVLFGIAEEQD</sequence>
<evidence type="ECO:0000256" key="1">
    <source>
        <dbReference type="ARBA" id="ARBA00023125"/>
    </source>
</evidence>
<dbReference type="EMBL" id="CP043939">
    <property type="protein sequence ID" value="QER67028.1"/>
    <property type="molecule type" value="Genomic_DNA"/>
</dbReference>
<organism evidence="4 5">
    <name type="scientific">Paucilactobacillus nenjiangensis</name>
    <dbReference type="NCBI Taxonomy" id="1296540"/>
    <lineage>
        <taxon>Bacteria</taxon>
        <taxon>Bacillati</taxon>
        <taxon>Bacillota</taxon>
        <taxon>Bacilli</taxon>
        <taxon>Lactobacillales</taxon>
        <taxon>Lactobacillaceae</taxon>
        <taxon>Paucilactobacillus</taxon>
    </lineage>
</organism>
<dbReference type="PANTHER" id="PTHR43479">
    <property type="entry name" value="ACREF/ENVCD OPERON REPRESSOR-RELATED"/>
    <property type="match status" value="1"/>
</dbReference>
<dbReference type="AlphaFoldDB" id="A0A5P1X3Z7"/>
<dbReference type="InterPro" id="IPR023772">
    <property type="entry name" value="DNA-bd_HTH_TetR-type_CS"/>
</dbReference>
<dbReference type="PRINTS" id="PR00455">
    <property type="entry name" value="HTHTETR"/>
</dbReference>
<gene>
    <name evidence="4" type="ORF">F0161_03515</name>
</gene>
<keyword evidence="5" id="KW-1185">Reference proteome</keyword>
<evidence type="ECO:0000313" key="5">
    <source>
        <dbReference type="Proteomes" id="UP000325295"/>
    </source>
</evidence>